<accession>A0A1H5MJV3</accession>
<evidence type="ECO:0000313" key="2">
    <source>
        <dbReference type="EMBL" id="SEE89604.1"/>
    </source>
</evidence>
<name>A0A1H5MJV3_9PSED</name>
<organism evidence="2 3">
    <name type="scientific">Pseudomonas migulae</name>
    <dbReference type="NCBI Taxonomy" id="78543"/>
    <lineage>
        <taxon>Bacteria</taxon>
        <taxon>Pseudomonadati</taxon>
        <taxon>Pseudomonadota</taxon>
        <taxon>Gammaproteobacteria</taxon>
        <taxon>Pseudomonadales</taxon>
        <taxon>Pseudomonadaceae</taxon>
        <taxon>Pseudomonas</taxon>
    </lineage>
</organism>
<evidence type="ECO:0000256" key="1">
    <source>
        <dbReference type="ARBA" id="ARBA00023026"/>
    </source>
</evidence>
<dbReference type="InterPro" id="IPR018003">
    <property type="entry name" value="Insecticidal_toxin/plasmid_vir"/>
</dbReference>
<reference evidence="2 3" key="1">
    <citation type="submission" date="2016-10" db="EMBL/GenBank/DDBJ databases">
        <authorList>
            <person name="de Groot N.N."/>
        </authorList>
    </citation>
    <scope>NUCLEOTIDE SEQUENCE [LARGE SCALE GENOMIC DNA]</scope>
    <source>
        <strain evidence="2 3">BS3662</strain>
    </source>
</reference>
<dbReference type="SUPFAM" id="SSF49373">
    <property type="entry name" value="Invasin/intimin cell-adhesion fragments"/>
    <property type="match status" value="1"/>
</dbReference>
<dbReference type="Pfam" id="PF03538">
    <property type="entry name" value="VRP1"/>
    <property type="match status" value="1"/>
</dbReference>
<gene>
    <name evidence="2" type="ORF">SAMN04490194_4844</name>
</gene>
<dbReference type="Proteomes" id="UP000198985">
    <property type="component" value="Unassembled WGS sequence"/>
</dbReference>
<proteinExistence type="predicted"/>
<evidence type="ECO:0000313" key="3">
    <source>
        <dbReference type="Proteomes" id="UP000198985"/>
    </source>
</evidence>
<keyword evidence="1" id="KW-0843">Virulence</keyword>
<dbReference type="InterPro" id="IPR008964">
    <property type="entry name" value="Invasin/intimin_cell_adhesion"/>
</dbReference>
<dbReference type="EMBL" id="FNTY01000002">
    <property type="protein sequence ID" value="SEE89604.1"/>
    <property type="molecule type" value="Genomic_DNA"/>
</dbReference>
<protein>
    <submittedName>
        <fullName evidence="2">Virulence plasmid A protein</fullName>
    </submittedName>
</protein>
<sequence>MSDNLTNPALEQLLKLTTATVDPSILSRFQGFIQKGGTVYELLEMGPHVIVETFDIHLRDAHALLESATSLAVYTAREYREQQLLRQGPPNPLHHSGIRTVGDTPTLDGLFDTDWENCTPPQSPDANNGACAYLVKLCELALDLEGRAGGETLTIRSRRPDIGTLQLDATSLYQLKSTVSLVNGVMEDIIKASVTLQSDHVVDDLMLQTRFPFRSMPFEWYHEQWSQVLQHNNILLGEVVRAIDKSAPYFKQKGAHGTSSDVALRQSSCVGPVGQLLLTESYKFPLTSQTESDETLTGTPAAQWVAPVPSFEQFISDNFGTTPDALLDSVHFCTKASINAQDLTEFLSIEDHATGCSKNQTIVPVDAFGPEKFGSVFINDGKSPALGLSDASKGLTRQLINTNQNRFERINRMLRLARWLKLPFQACDRLVVAAIRAEQRRNLQSTSSADPAPLRITNNTLRALGLFQEFRQAFNCSAEECAALFDEISLFFTGKEDSQFDRIFNNKAYFDAPLILDNGQFSINAQTRADKRTVDHICCALGLNEEEWRYLARVVAKSHNLTTHLERSLPILSSLYRLVRLSSLLKVTPIEMGALLETFSERGAGVLLQKITGESRISVSGVTSDGDILSVMRAAADCVQWCRENDLSVSWVVQKVAPVIVPQLPTAADTSLLETLHQRSQPVLFTEAKLLEAGVPVSRNIDYAGWLDLLKVVVDSHGLVRALAVNDGEAYERLARAEIQVAAREEKLEPDEAERVVSIILAMLLQIKASQSAVVQESLSGYLDLNPDLTLPLLKWVSQGGVSLLLTEAARALSAVTSGADKIRVGDEVLSLLAHLLRRAAVVQKLGLSSAMLVTLTTRENWKWFGLLQAKDLTLHTMYKLTLYRRAVIHTEQPAEKLLDYLQLVNSLPECLTDEDFRLIRDSAASQLAQVLKWGVREVLDCILHLLPDSPIVKGFDVLDTLLRIRGLAVRSGLAAKAIIELGKLTPDSDKYACRSAAEHLLESLSESSIQGDDQSFGELGQSSTAEINCLGTPLIANAGEEQVALIELKVRDLDDKPYVGITVRWSCDRPGLLDDESFTDQDGRAVARFKAGSWMGIAHVKAVYGLQQVAVAEVVIDCDERTLGFALDSLRFESREYLAGGQDFIPLEVQLVDFHENPGIGRTMEFAGHGIRADYLSAVTDENGFARTNLRSMEPVTNATVLVRYSTLSPKLIGNITFLDRPSVRLLAAESMAVVGTDLVLRCHVIKLDRTAAPDVDVMLKYDGKTLGPIKTDGYGVARFTIPSPDAGMQTFTAVVGSSEQSLKLYVAEGAVIHGHASDYPYPVADKGSSTLLWVKVLEKADNQARPVPNCSITWVVDALDVPPPEVFLSSIVLTDEQGRSAYPFEALEPGKYRVTAYRTDIAEQKVVFSLEVVPAIDWSFEWVDVTPESKPVTEAPLLFIRGHEYRLVIKLPEGVDLQNARAMLSWTGDFSAKALGLNFTPLTGAYVLIRPEDKKLSWVVRCDDDRNGSFNLTFFCNRLNQRLELPGRLDAPPPVLTYPENGDQTVEVQPLLKGTGSAFAEISVLEGRDSQTRLAQTSVNAQGRWSVRFPEPLTLDSHVFSVMQRHVDGSEGWAPDVNVKVTDFIDRAQITSPAMHAKVGPSSWVEGLGLPGADIRLLKNESNEEIGKGIVAKDGHFRVQFAPPLTVGSLTFQAAFYVDGEKKSDLLLEPYVVDVVDRG</sequence>
<dbReference type="RefSeq" id="WP_084318908.1">
    <property type="nucleotide sequence ID" value="NZ_FNTY01000002.1"/>
</dbReference>